<sequence length="242" mass="27404">MSWHYNSVPAYHLPHLPYHGGFSSHYGFNPLYGIPRKQRRERTTFTKTQLEILEELFSETQYPDVFMREEVARRINLPESRVQVWFKNRRAKHRQKSKREPEPGTSAVKKEQPVVKSPIDTEPEQPKKSTPSVRISTETASVKSACSFSNLNSDHMLPRTTYQCSSGSSLAQSSPVTSYPGYLSPHSLSSRSLAPDYCPYQSTRSLPMTGHGHSHLSPSEYLPCSDFHNQPLTGSWGYGSAI</sequence>
<evidence type="ECO:0000256" key="4">
    <source>
        <dbReference type="ARBA" id="ARBA00023125"/>
    </source>
</evidence>
<evidence type="ECO:0000256" key="3">
    <source>
        <dbReference type="ARBA" id="ARBA00022902"/>
    </source>
</evidence>
<dbReference type="GO" id="GO:0007399">
    <property type="term" value="P:nervous system development"/>
    <property type="evidence" value="ECO:0007669"/>
    <property type="project" value="UniProtKB-KW"/>
</dbReference>
<organism evidence="11">
    <name type="scientific">Aurelia aurita</name>
    <name type="common">Moon jellyfish</name>
    <name type="synonym">Medusa aurita</name>
    <dbReference type="NCBI Taxonomy" id="6145"/>
    <lineage>
        <taxon>Eukaryota</taxon>
        <taxon>Metazoa</taxon>
        <taxon>Cnidaria</taxon>
        <taxon>Scyphozoa</taxon>
        <taxon>Semaeostomeae</taxon>
        <taxon>Ulmaridae</taxon>
        <taxon>Aurelia</taxon>
    </lineage>
</organism>
<dbReference type="PROSITE" id="PS50071">
    <property type="entry name" value="HOMEOBOX_2"/>
    <property type="match status" value="1"/>
</dbReference>
<dbReference type="GO" id="GO:0000981">
    <property type="term" value="F:DNA-binding transcription factor activity, RNA polymerase II-specific"/>
    <property type="evidence" value="ECO:0007669"/>
    <property type="project" value="InterPro"/>
</dbReference>
<dbReference type="PANTHER" id="PTHR45793:SF5">
    <property type="entry name" value="HOMEOTIC PROTEIN OCELLILESS"/>
    <property type="match status" value="1"/>
</dbReference>
<keyword evidence="3" id="KW-0524">Neurogenesis</keyword>
<dbReference type="PROSITE" id="PS00027">
    <property type="entry name" value="HOMEOBOX_1"/>
    <property type="match status" value="1"/>
</dbReference>
<protein>
    <submittedName>
        <fullName evidence="11">Otx1-like protein</fullName>
    </submittedName>
</protein>
<feature type="DNA-binding region" description="Homeobox" evidence="7">
    <location>
        <begin position="38"/>
        <end position="97"/>
    </location>
</feature>
<proteinExistence type="evidence at transcript level"/>
<evidence type="ECO:0000256" key="6">
    <source>
        <dbReference type="ARBA" id="ARBA00023242"/>
    </source>
</evidence>
<evidence type="ECO:0000256" key="1">
    <source>
        <dbReference type="ARBA" id="ARBA00004123"/>
    </source>
</evidence>
<name>A0AA48QZ74_AURAU</name>
<dbReference type="GO" id="GO:0045944">
    <property type="term" value="P:positive regulation of transcription by RNA polymerase II"/>
    <property type="evidence" value="ECO:0007669"/>
    <property type="project" value="UniProtKB-ARBA"/>
</dbReference>
<dbReference type="SMART" id="SM00389">
    <property type="entry name" value="HOX"/>
    <property type="match status" value="1"/>
</dbReference>
<feature type="compositionally biased region" description="Basic residues" evidence="9">
    <location>
        <begin position="88"/>
        <end position="97"/>
    </location>
</feature>
<dbReference type="CDD" id="cd00086">
    <property type="entry name" value="homeodomain"/>
    <property type="match status" value="1"/>
</dbReference>
<dbReference type="SUPFAM" id="SSF46689">
    <property type="entry name" value="Homeodomain-like"/>
    <property type="match status" value="1"/>
</dbReference>
<accession>A0AA48QZ74</accession>
<dbReference type="Gene3D" id="1.10.10.60">
    <property type="entry name" value="Homeodomain-like"/>
    <property type="match status" value="1"/>
</dbReference>
<feature type="domain" description="Homeobox" evidence="10">
    <location>
        <begin position="36"/>
        <end position="96"/>
    </location>
</feature>
<evidence type="ECO:0000256" key="5">
    <source>
        <dbReference type="ARBA" id="ARBA00023155"/>
    </source>
</evidence>
<dbReference type="InterPro" id="IPR017970">
    <property type="entry name" value="Homeobox_CS"/>
</dbReference>
<dbReference type="FunFam" id="1.10.10.60:FF:000068">
    <property type="entry name" value="Orthodenticle homeobox 1"/>
    <property type="match status" value="1"/>
</dbReference>
<comment type="subcellular location">
    <subcellularLocation>
        <location evidence="1 7 8">Nucleus</location>
    </subcellularLocation>
</comment>
<evidence type="ECO:0000256" key="2">
    <source>
        <dbReference type="ARBA" id="ARBA00022473"/>
    </source>
</evidence>
<dbReference type="GO" id="GO:0000978">
    <property type="term" value="F:RNA polymerase II cis-regulatory region sequence-specific DNA binding"/>
    <property type="evidence" value="ECO:0007669"/>
    <property type="project" value="TreeGrafter"/>
</dbReference>
<feature type="region of interest" description="Disordered" evidence="9">
    <location>
        <begin position="88"/>
        <end position="136"/>
    </location>
</feature>
<dbReference type="Pfam" id="PF00046">
    <property type="entry name" value="Homeodomain"/>
    <property type="match status" value="1"/>
</dbReference>
<dbReference type="InterPro" id="IPR009057">
    <property type="entry name" value="Homeodomain-like_sf"/>
</dbReference>
<dbReference type="InterPro" id="IPR001356">
    <property type="entry name" value="HD"/>
</dbReference>
<evidence type="ECO:0000313" key="11">
    <source>
        <dbReference type="EMBL" id="BER90316.1"/>
    </source>
</evidence>
<dbReference type="PANTHER" id="PTHR45793">
    <property type="entry name" value="HOMEOBOX PROTEIN"/>
    <property type="match status" value="1"/>
</dbReference>
<keyword evidence="4 7" id="KW-0238">DNA-binding</keyword>
<keyword evidence="2" id="KW-0217">Developmental protein</keyword>
<evidence type="ECO:0000256" key="8">
    <source>
        <dbReference type="RuleBase" id="RU000682"/>
    </source>
</evidence>
<evidence type="ECO:0000259" key="10">
    <source>
        <dbReference type="PROSITE" id="PS50071"/>
    </source>
</evidence>
<keyword evidence="5 7" id="KW-0371">Homeobox</keyword>
<gene>
    <name evidence="11" type="primary">Otx1</name>
</gene>
<reference evidence="11" key="1">
    <citation type="submission" date="2023-08" db="EMBL/GenBank/DDBJ databases">
        <title>Aurelia aurita Otx1 mRNA gene for otx1-like protein, partial cds.</title>
        <authorList>
            <person name="Nakanishi T."/>
            <person name="Sarper S.E."/>
        </authorList>
    </citation>
    <scope>NUCLEOTIDE SEQUENCE</scope>
</reference>
<dbReference type="GO" id="GO:0005634">
    <property type="term" value="C:nucleus"/>
    <property type="evidence" value="ECO:0007669"/>
    <property type="project" value="UniProtKB-SubCell"/>
</dbReference>
<keyword evidence="6 7" id="KW-0539">Nucleus</keyword>
<feature type="compositionally biased region" description="Basic and acidic residues" evidence="9">
    <location>
        <begin position="98"/>
        <end position="113"/>
    </location>
</feature>
<evidence type="ECO:0000256" key="9">
    <source>
        <dbReference type="SAM" id="MobiDB-lite"/>
    </source>
</evidence>
<evidence type="ECO:0000256" key="7">
    <source>
        <dbReference type="PROSITE-ProRule" id="PRU00108"/>
    </source>
</evidence>
<dbReference type="AlphaFoldDB" id="A0AA48QZ74"/>
<dbReference type="EMBL" id="LC776093">
    <property type="protein sequence ID" value="BER90316.1"/>
    <property type="molecule type" value="mRNA"/>
</dbReference>